<evidence type="ECO:0000313" key="2">
    <source>
        <dbReference type="EMBL" id="OQX08660.1"/>
    </source>
</evidence>
<dbReference type="AlphaFoldDB" id="A0A1Y1QLL8"/>
<accession>A0A1Y1QLL8</accession>
<feature type="domain" description="Transcriptional regulator AbiEi antitoxin N-terminal" evidence="1">
    <location>
        <begin position="6"/>
        <end position="97"/>
    </location>
</feature>
<evidence type="ECO:0000259" key="1">
    <source>
        <dbReference type="Pfam" id="PF17194"/>
    </source>
</evidence>
<proteinExistence type="predicted"/>
<dbReference type="Pfam" id="PF11459">
    <property type="entry name" value="AbiEi_3"/>
    <property type="match status" value="1"/>
</dbReference>
<dbReference type="EMBL" id="MTEJ01000169">
    <property type="protein sequence ID" value="OQX08660.1"/>
    <property type="molecule type" value="Genomic_DNA"/>
</dbReference>
<dbReference type="Pfam" id="PF17194">
    <property type="entry name" value="AbiEi_3_N"/>
    <property type="match status" value="1"/>
</dbReference>
<organism evidence="2 3">
    <name type="scientific">Thiothrix lacustris</name>
    <dbReference type="NCBI Taxonomy" id="525917"/>
    <lineage>
        <taxon>Bacteria</taxon>
        <taxon>Pseudomonadati</taxon>
        <taxon>Pseudomonadota</taxon>
        <taxon>Gammaproteobacteria</taxon>
        <taxon>Thiotrichales</taxon>
        <taxon>Thiotrichaceae</taxon>
        <taxon>Thiothrix</taxon>
    </lineage>
</organism>
<dbReference type="Proteomes" id="UP000192491">
    <property type="component" value="Unassembled WGS sequence"/>
</dbReference>
<dbReference type="InterPro" id="IPR033455">
    <property type="entry name" value="AbiEi_3_N"/>
</dbReference>
<name>A0A1Y1QLL8_9GAMM</name>
<sequence length="261" mass="29410">MSLQDNDKLSTLLRQLPEGVAAPSVWFEAQGYSRQLLYKYVQSGWLVKLGRGVYMRPGTMLNWQGVGLGLQRLAHLPFHLGGITALNQQGYAHYLPLGGEYVIHCFGNTAVPAWLRSVNLPQTFHFHARQLFDDKAATVGLTELPTKTRDWTLNTSAPERAILEILYQVEQSGGISFQHAAELFEGLSVLRPAVLNELLATCNSIKAKRMFLFLADYNQHSWVKRLERDNIMLGSGKLQLVKGGRLDKQYQITVPESFFAY</sequence>
<dbReference type="InterPro" id="IPR021561">
    <property type="entry name" value="AbiEi_3"/>
</dbReference>
<evidence type="ECO:0000313" key="3">
    <source>
        <dbReference type="Proteomes" id="UP000192491"/>
    </source>
</evidence>
<gene>
    <name evidence="2" type="ORF">BWK73_24760</name>
</gene>
<comment type="caution">
    <text evidence="2">The sequence shown here is derived from an EMBL/GenBank/DDBJ whole genome shotgun (WGS) entry which is preliminary data.</text>
</comment>
<reference evidence="2 3" key="1">
    <citation type="submission" date="2017-01" db="EMBL/GenBank/DDBJ databases">
        <title>Novel large sulfur bacteria in the metagenomes of groundwater-fed chemosynthetic microbial mats in the Lake Huron basin.</title>
        <authorList>
            <person name="Sharrar A.M."/>
            <person name="Flood B.E."/>
            <person name="Bailey J.V."/>
            <person name="Jones D.S."/>
            <person name="Biddanda B."/>
            <person name="Ruberg S.A."/>
            <person name="Marcus D.N."/>
            <person name="Dick G.J."/>
        </authorList>
    </citation>
    <scope>NUCLEOTIDE SEQUENCE [LARGE SCALE GENOMIC DNA]</scope>
    <source>
        <strain evidence="2">A8</strain>
    </source>
</reference>
<protein>
    <recommendedName>
        <fullName evidence="1">Transcriptional regulator AbiEi antitoxin N-terminal domain-containing protein</fullName>
    </recommendedName>
</protein>